<accession>A0A521ELS7</accession>
<keyword evidence="5" id="KW-1185">Reference proteome</keyword>
<dbReference type="Proteomes" id="UP000315636">
    <property type="component" value="Unassembled WGS sequence"/>
</dbReference>
<evidence type="ECO:0000256" key="2">
    <source>
        <dbReference type="ARBA" id="ARBA00022679"/>
    </source>
</evidence>
<dbReference type="InterPro" id="IPR029063">
    <property type="entry name" value="SAM-dependent_MTases_sf"/>
</dbReference>
<dbReference type="InterPro" id="IPR041698">
    <property type="entry name" value="Methyltransf_25"/>
</dbReference>
<organism evidence="4 5">
    <name type="scientific">Melghirimyces algeriensis</name>
    <dbReference type="NCBI Taxonomy" id="910412"/>
    <lineage>
        <taxon>Bacteria</taxon>
        <taxon>Bacillati</taxon>
        <taxon>Bacillota</taxon>
        <taxon>Bacilli</taxon>
        <taxon>Bacillales</taxon>
        <taxon>Thermoactinomycetaceae</taxon>
        <taxon>Melghirimyces</taxon>
    </lineage>
</organism>
<keyword evidence="1 4" id="KW-0489">Methyltransferase</keyword>
<sequence length="200" mass="21916">MDRDWDEVYASGDFQNYWDFAYPSPELVAFVAGQPAPKGAVALDVGCGAGREAIFLAEQGYQVIGVDLSPSALKIAEGRASKAGVTVDWRQGNALDLPLDDQSVSLVNDRGCFHVISETDRPQYVNELVRVMKPGAVMLLRGCREENPESPFVRVSEEVVDRLFGEAFDRGPVLPVQLIANAHKEEGLNANLVILRRKGE</sequence>
<dbReference type="EMBL" id="FXTI01000009">
    <property type="protein sequence ID" value="SMO84875.1"/>
    <property type="molecule type" value="Genomic_DNA"/>
</dbReference>
<reference evidence="4 5" key="1">
    <citation type="submission" date="2017-05" db="EMBL/GenBank/DDBJ databases">
        <authorList>
            <person name="Varghese N."/>
            <person name="Submissions S."/>
        </authorList>
    </citation>
    <scope>NUCLEOTIDE SEQUENCE [LARGE SCALE GENOMIC DNA]</scope>
    <source>
        <strain evidence="4 5">DSM 45474</strain>
    </source>
</reference>
<evidence type="ECO:0000313" key="4">
    <source>
        <dbReference type="EMBL" id="SMO84875.1"/>
    </source>
</evidence>
<evidence type="ECO:0000259" key="3">
    <source>
        <dbReference type="Pfam" id="PF13649"/>
    </source>
</evidence>
<dbReference type="PANTHER" id="PTHR44942">
    <property type="entry name" value="METHYLTRANSF_11 DOMAIN-CONTAINING PROTEIN"/>
    <property type="match status" value="1"/>
</dbReference>
<dbReference type="GO" id="GO:0008168">
    <property type="term" value="F:methyltransferase activity"/>
    <property type="evidence" value="ECO:0007669"/>
    <property type="project" value="UniProtKB-KW"/>
</dbReference>
<dbReference type="SUPFAM" id="SSF53335">
    <property type="entry name" value="S-adenosyl-L-methionine-dependent methyltransferases"/>
    <property type="match status" value="1"/>
</dbReference>
<name>A0A521ELS7_9BACL</name>
<dbReference type="PANTHER" id="PTHR44942:SF4">
    <property type="entry name" value="METHYLTRANSFERASE TYPE 11 DOMAIN-CONTAINING PROTEIN"/>
    <property type="match status" value="1"/>
</dbReference>
<dbReference type="GO" id="GO:0032259">
    <property type="term" value="P:methylation"/>
    <property type="evidence" value="ECO:0007669"/>
    <property type="project" value="UniProtKB-KW"/>
</dbReference>
<dbReference type="Gene3D" id="3.40.50.150">
    <property type="entry name" value="Vaccinia Virus protein VP39"/>
    <property type="match status" value="1"/>
</dbReference>
<protein>
    <submittedName>
        <fullName evidence="4">Methyltransferase domain-containing protein</fullName>
    </submittedName>
</protein>
<gene>
    <name evidence="4" type="ORF">SAMN06264849_109155</name>
</gene>
<dbReference type="AlphaFoldDB" id="A0A521ELS7"/>
<feature type="domain" description="Methyltransferase" evidence="3">
    <location>
        <begin position="43"/>
        <end position="135"/>
    </location>
</feature>
<evidence type="ECO:0000313" key="5">
    <source>
        <dbReference type="Proteomes" id="UP000315636"/>
    </source>
</evidence>
<dbReference type="Pfam" id="PF13649">
    <property type="entry name" value="Methyltransf_25"/>
    <property type="match status" value="1"/>
</dbReference>
<proteinExistence type="predicted"/>
<dbReference type="CDD" id="cd02440">
    <property type="entry name" value="AdoMet_MTases"/>
    <property type="match status" value="1"/>
</dbReference>
<evidence type="ECO:0000256" key="1">
    <source>
        <dbReference type="ARBA" id="ARBA00022603"/>
    </source>
</evidence>
<dbReference type="InterPro" id="IPR051052">
    <property type="entry name" value="Diverse_substrate_MTase"/>
</dbReference>
<keyword evidence="2 4" id="KW-0808">Transferase</keyword>